<evidence type="ECO:0000313" key="1">
    <source>
        <dbReference type="EMBL" id="KAK0165752.1"/>
    </source>
</evidence>
<reference evidence="1" key="2">
    <citation type="submission" date="2023-03" db="EMBL/GenBank/DDBJ databases">
        <authorList>
            <person name="Inwood S.N."/>
            <person name="Skelly J.G."/>
            <person name="Guhlin J."/>
            <person name="Harrop T.W.R."/>
            <person name="Goldson S.G."/>
            <person name="Dearden P.K."/>
        </authorList>
    </citation>
    <scope>NUCLEOTIDE SEQUENCE</scope>
    <source>
        <strain evidence="1">Irish</strain>
        <tissue evidence="1">Whole body</tissue>
    </source>
</reference>
<protein>
    <submittedName>
        <fullName evidence="1">Uncharacterized protein</fullName>
    </submittedName>
</protein>
<sequence length="198" mass="23246">MSFTAAVGYLLVRRNNALESTSSSSDEEWNAILHNYNREKRILRPRILQYDNVINLYSDVEFKNHFRLSRNTFNYLHELIQEDLVRHVPGCPTIPSRHQLMIALWKMATNDSYRSVCDRFNIGRATAARAVRRFIQWPTDDAIKVMRGFERASDFPKTIRAIDGTHNRINAPKQNPVDYINRKGFHSIQLQICNNYYL</sequence>
<name>A0AA39FA37_9HYME</name>
<evidence type="ECO:0000313" key="2">
    <source>
        <dbReference type="Proteomes" id="UP001168990"/>
    </source>
</evidence>
<dbReference type="EMBL" id="JAQQBS010001422">
    <property type="protein sequence ID" value="KAK0165752.1"/>
    <property type="molecule type" value="Genomic_DNA"/>
</dbReference>
<accession>A0AA39FA37</accession>
<keyword evidence="2" id="KW-1185">Reference proteome</keyword>
<reference evidence="1" key="1">
    <citation type="journal article" date="2023" name="bioRxiv">
        <title>Scaffold-level genome assemblies of two parasitoid biocontrol wasps reveal the parthenogenesis mechanism and an associated novel virus.</title>
        <authorList>
            <person name="Inwood S."/>
            <person name="Skelly J."/>
            <person name="Guhlin J."/>
            <person name="Harrop T."/>
            <person name="Goldson S."/>
            <person name="Dearden P."/>
        </authorList>
    </citation>
    <scope>NUCLEOTIDE SEQUENCE</scope>
    <source>
        <strain evidence="1">Irish</strain>
        <tissue evidence="1">Whole body</tissue>
    </source>
</reference>
<gene>
    <name evidence="1" type="ORF">PV328_004247</name>
</gene>
<comment type="caution">
    <text evidence="1">The sequence shown here is derived from an EMBL/GenBank/DDBJ whole genome shotgun (WGS) entry which is preliminary data.</text>
</comment>
<proteinExistence type="predicted"/>
<dbReference type="AlphaFoldDB" id="A0AA39FA37"/>
<dbReference type="Proteomes" id="UP001168990">
    <property type="component" value="Unassembled WGS sequence"/>
</dbReference>
<organism evidence="1 2">
    <name type="scientific">Microctonus aethiopoides</name>
    <dbReference type="NCBI Taxonomy" id="144406"/>
    <lineage>
        <taxon>Eukaryota</taxon>
        <taxon>Metazoa</taxon>
        <taxon>Ecdysozoa</taxon>
        <taxon>Arthropoda</taxon>
        <taxon>Hexapoda</taxon>
        <taxon>Insecta</taxon>
        <taxon>Pterygota</taxon>
        <taxon>Neoptera</taxon>
        <taxon>Endopterygota</taxon>
        <taxon>Hymenoptera</taxon>
        <taxon>Apocrita</taxon>
        <taxon>Ichneumonoidea</taxon>
        <taxon>Braconidae</taxon>
        <taxon>Euphorinae</taxon>
        <taxon>Microctonus</taxon>
    </lineage>
</organism>